<reference evidence="4 5" key="1">
    <citation type="submission" date="2017-10" db="EMBL/GenBank/DDBJ databases">
        <title>Genome sequence of Caulobacter mirabilis FWC38.</title>
        <authorList>
            <person name="Fiebig A."/>
            <person name="Crosson S."/>
        </authorList>
    </citation>
    <scope>NUCLEOTIDE SEQUENCE [LARGE SCALE GENOMIC DNA]</scope>
    <source>
        <strain evidence="4 5">FWC 38</strain>
    </source>
</reference>
<dbReference type="Pfam" id="PF00583">
    <property type="entry name" value="Acetyltransf_1"/>
    <property type="match status" value="1"/>
</dbReference>
<dbReference type="GO" id="GO:0016747">
    <property type="term" value="F:acyltransferase activity, transferring groups other than amino-acyl groups"/>
    <property type="evidence" value="ECO:0007669"/>
    <property type="project" value="InterPro"/>
</dbReference>
<gene>
    <name evidence="4" type="ORF">CSW64_07910</name>
</gene>
<proteinExistence type="predicted"/>
<keyword evidence="1" id="KW-0808">Transferase</keyword>
<organism evidence="4 5">
    <name type="scientific">Caulobacter mirabilis</name>
    <dbReference type="NCBI Taxonomy" id="69666"/>
    <lineage>
        <taxon>Bacteria</taxon>
        <taxon>Pseudomonadati</taxon>
        <taxon>Pseudomonadota</taxon>
        <taxon>Alphaproteobacteria</taxon>
        <taxon>Caulobacterales</taxon>
        <taxon>Caulobacteraceae</taxon>
        <taxon>Caulobacter</taxon>
    </lineage>
</organism>
<evidence type="ECO:0000259" key="3">
    <source>
        <dbReference type="PROSITE" id="PS51186"/>
    </source>
</evidence>
<evidence type="ECO:0000256" key="1">
    <source>
        <dbReference type="ARBA" id="ARBA00022679"/>
    </source>
</evidence>
<dbReference type="RefSeq" id="WP_099621601.1">
    <property type="nucleotide sequence ID" value="NZ_CP024201.1"/>
</dbReference>
<dbReference type="InterPro" id="IPR000182">
    <property type="entry name" value="GNAT_dom"/>
</dbReference>
<keyword evidence="2" id="KW-0012">Acyltransferase</keyword>
<dbReference type="PROSITE" id="PS51186">
    <property type="entry name" value="GNAT"/>
    <property type="match status" value="1"/>
</dbReference>
<accession>A0A2D2AWF4</accession>
<evidence type="ECO:0000313" key="4">
    <source>
        <dbReference type="EMBL" id="ATQ42344.1"/>
    </source>
</evidence>
<evidence type="ECO:0000313" key="5">
    <source>
        <dbReference type="Proteomes" id="UP000228945"/>
    </source>
</evidence>
<dbReference type="Gene3D" id="3.40.630.30">
    <property type="match status" value="1"/>
</dbReference>
<feature type="domain" description="N-acetyltransferase" evidence="3">
    <location>
        <begin position="1"/>
        <end position="153"/>
    </location>
</feature>
<dbReference type="PANTHER" id="PTHR43877:SF2">
    <property type="entry name" value="AMINOALKYLPHOSPHONATE N-ACETYLTRANSFERASE-RELATED"/>
    <property type="match status" value="1"/>
</dbReference>
<dbReference type="KEGG" id="cmb:CSW64_07910"/>
<dbReference type="PANTHER" id="PTHR43877">
    <property type="entry name" value="AMINOALKYLPHOSPHONATE N-ACETYLTRANSFERASE-RELATED-RELATED"/>
    <property type="match status" value="1"/>
</dbReference>
<dbReference type="EMBL" id="CP024201">
    <property type="protein sequence ID" value="ATQ42344.1"/>
    <property type="molecule type" value="Genomic_DNA"/>
</dbReference>
<keyword evidence="5" id="KW-1185">Reference proteome</keyword>
<sequence length="164" mass="18589">MALEPAAPQDIPAIMAIERLPGYDVFIGAFEAEEHARHMASSDARYLVWREHGEVLAFAILMKLDNPHGVVLLKRLGAVHAGEGLGRRLVPAIVDHVFETTGCNRLELGVSEENPRAQHVYRREGFVHEGTLREVHRHPDRYVSSLLFSMLRREWEALPRRRAG</sequence>
<name>A0A2D2AWF4_9CAUL</name>
<dbReference type="InterPro" id="IPR016181">
    <property type="entry name" value="Acyl_CoA_acyltransferase"/>
</dbReference>
<dbReference type="SUPFAM" id="SSF55729">
    <property type="entry name" value="Acyl-CoA N-acyltransferases (Nat)"/>
    <property type="match status" value="1"/>
</dbReference>
<dbReference type="InterPro" id="IPR050832">
    <property type="entry name" value="Bact_Acetyltransf"/>
</dbReference>
<dbReference type="Proteomes" id="UP000228945">
    <property type="component" value="Chromosome"/>
</dbReference>
<protein>
    <recommendedName>
        <fullName evidence="3">N-acetyltransferase domain-containing protein</fullName>
    </recommendedName>
</protein>
<dbReference type="AlphaFoldDB" id="A0A2D2AWF4"/>
<evidence type="ECO:0000256" key="2">
    <source>
        <dbReference type="ARBA" id="ARBA00023315"/>
    </source>
</evidence>